<dbReference type="EMBL" id="BMFY01000005">
    <property type="protein sequence ID" value="GGA12223.1"/>
    <property type="molecule type" value="Genomic_DNA"/>
</dbReference>
<keyword evidence="7 8" id="KW-0472">Membrane</keyword>
<feature type="transmembrane region" description="Helical" evidence="8">
    <location>
        <begin position="21"/>
        <end position="44"/>
    </location>
</feature>
<organism evidence="10 11">
    <name type="scientific">Sediminivirga luteola</name>
    <dbReference type="NCBI Taxonomy" id="1774748"/>
    <lineage>
        <taxon>Bacteria</taxon>
        <taxon>Bacillati</taxon>
        <taxon>Actinomycetota</taxon>
        <taxon>Actinomycetes</taxon>
        <taxon>Micrococcales</taxon>
        <taxon>Brevibacteriaceae</taxon>
        <taxon>Sediminivirga</taxon>
    </lineage>
</organism>
<feature type="transmembrane region" description="Helical" evidence="8">
    <location>
        <begin position="519"/>
        <end position="540"/>
    </location>
</feature>
<name>A0A8J2TXE0_9MICO</name>
<evidence type="ECO:0000259" key="9">
    <source>
        <dbReference type="PROSITE" id="PS50928"/>
    </source>
</evidence>
<comment type="subcellular location">
    <subcellularLocation>
        <location evidence="1">Cell inner membrane</location>
        <topology evidence="1">Multi-pass membrane protein</topology>
    </subcellularLocation>
    <subcellularLocation>
        <location evidence="8">Cell membrane</location>
        <topology evidence="8">Multi-pass membrane protein</topology>
    </subcellularLocation>
</comment>
<feature type="transmembrane region" description="Helical" evidence="8">
    <location>
        <begin position="247"/>
        <end position="268"/>
    </location>
</feature>
<evidence type="ECO:0000256" key="5">
    <source>
        <dbReference type="ARBA" id="ARBA00022692"/>
    </source>
</evidence>
<keyword evidence="4" id="KW-0997">Cell inner membrane</keyword>
<feature type="transmembrane region" description="Helical" evidence="8">
    <location>
        <begin position="356"/>
        <end position="378"/>
    </location>
</feature>
<feature type="transmembrane region" description="Helical" evidence="8">
    <location>
        <begin position="96"/>
        <end position="118"/>
    </location>
</feature>
<evidence type="ECO:0000256" key="8">
    <source>
        <dbReference type="RuleBase" id="RU363032"/>
    </source>
</evidence>
<evidence type="ECO:0000256" key="2">
    <source>
        <dbReference type="ARBA" id="ARBA00022448"/>
    </source>
</evidence>
<comment type="similarity">
    <text evidence="8">Belongs to the binding-protein-dependent transport system permease family.</text>
</comment>
<evidence type="ECO:0000256" key="4">
    <source>
        <dbReference type="ARBA" id="ARBA00022519"/>
    </source>
</evidence>
<feature type="transmembrane region" description="Helical" evidence="8">
    <location>
        <begin position="146"/>
        <end position="167"/>
    </location>
</feature>
<dbReference type="Proteomes" id="UP000616114">
    <property type="component" value="Unassembled WGS sequence"/>
</dbReference>
<proteinExistence type="inferred from homology"/>
<dbReference type="GO" id="GO:0005886">
    <property type="term" value="C:plasma membrane"/>
    <property type="evidence" value="ECO:0007669"/>
    <property type="project" value="UniProtKB-SubCell"/>
</dbReference>
<dbReference type="CDD" id="cd06261">
    <property type="entry name" value="TM_PBP2"/>
    <property type="match status" value="2"/>
</dbReference>
<feature type="transmembrane region" description="Helical" evidence="8">
    <location>
        <begin position="187"/>
        <end position="209"/>
    </location>
</feature>
<evidence type="ECO:0000313" key="10">
    <source>
        <dbReference type="EMBL" id="GGA12223.1"/>
    </source>
</evidence>
<evidence type="ECO:0000313" key="11">
    <source>
        <dbReference type="Proteomes" id="UP000616114"/>
    </source>
</evidence>
<feature type="transmembrane region" description="Helical" evidence="8">
    <location>
        <begin position="64"/>
        <end position="84"/>
    </location>
</feature>
<keyword evidence="11" id="KW-1185">Reference proteome</keyword>
<feature type="domain" description="ABC transmembrane type-1" evidence="9">
    <location>
        <begin position="352"/>
        <end position="540"/>
    </location>
</feature>
<evidence type="ECO:0000256" key="7">
    <source>
        <dbReference type="ARBA" id="ARBA00023136"/>
    </source>
</evidence>
<keyword evidence="2 8" id="KW-0813">Transport</keyword>
<evidence type="ECO:0000256" key="3">
    <source>
        <dbReference type="ARBA" id="ARBA00022475"/>
    </source>
</evidence>
<dbReference type="InterPro" id="IPR000515">
    <property type="entry name" value="MetI-like"/>
</dbReference>
<reference evidence="10" key="1">
    <citation type="journal article" date="2014" name="Int. J. Syst. Evol. Microbiol.">
        <title>Complete genome sequence of Corynebacterium casei LMG S-19264T (=DSM 44701T), isolated from a smear-ripened cheese.</title>
        <authorList>
            <consortium name="US DOE Joint Genome Institute (JGI-PGF)"/>
            <person name="Walter F."/>
            <person name="Albersmeier A."/>
            <person name="Kalinowski J."/>
            <person name="Ruckert C."/>
        </authorList>
    </citation>
    <scope>NUCLEOTIDE SEQUENCE</scope>
    <source>
        <strain evidence="10">CGMCC 1.12785</strain>
    </source>
</reference>
<dbReference type="SUPFAM" id="SSF161098">
    <property type="entry name" value="MetI-like"/>
    <property type="match status" value="2"/>
</dbReference>
<dbReference type="Gene3D" id="1.10.3720.10">
    <property type="entry name" value="MetI-like"/>
    <property type="match status" value="2"/>
</dbReference>
<dbReference type="Pfam" id="PF00528">
    <property type="entry name" value="BPD_transp_1"/>
    <property type="match status" value="2"/>
</dbReference>
<sequence>MLGSTLGSSRGHGGGPSWLTLLLWLFCLFFIVLPLGTVVVIGVGSGRLPELAAADVVRATVNSLVSSLTSGLAAVALATVLVVLIEHTELPGRRVLRVLALSPLLVPPFIGAISWSGVFGPMSPLNRAAAEVLDRPLWNIYGGDGVIFLLTVHSYPVAYLIIAAAAARVPADMEQAARVSGAGTRRVLGDVTLPLIRPALLSAFVLTAVSNLADFGIPALIGTPERYETLATLAYRYVQSGTVERPLQLVACIGVLLLLLVAAGLFAMQRTGRRADLEAGESASAPAPLSLAAPWLVSPVVWLVVLGLTVLPLAALLQQALIPAPGVPLSLETVTLANFERVLESPWTVDGARTSITLAAGAALITGTAGLLIGTLATRARTPGSGPLRQIALLPQAVPGIIVAVGWLILAPSLGLFNSPWLILCAYVMAFLALVVQAVEAPLRSTPAALEEAARISGAGALRSFVDVSMRMALPAARAGAILVLLTAVRELTISALLLAPNVQTLGVVIFNLQQSGAYGTAAALSVIVTVVGLCGMGLATRGLRHG</sequence>
<dbReference type="GO" id="GO:0055085">
    <property type="term" value="P:transmembrane transport"/>
    <property type="evidence" value="ECO:0007669"/>
    <property type="project" value="InterPro"/>
</dbReference>
<keyword evidence="3" id="KW-1003">Cell membrane</keyword>
<feature type="transmembrane region" description="Helical" evidence="8">
    <location>
        <begin position="421"/>
        <end position="439"/>
    </location>
</feature>
<feature type="transmembrane region" description="Helical" evidence="8">
    <location>
        <begin position="479"/>
        <end position="499"/>
    </location>
</feature>
<gene>
    <name evidence="10" type="ORF">GCM10011333_13810</name>
</gene>
<evidence type="ECO:0000256" key="1">
    <source>
        <dbReference type="ARBA" id="ARBA00004429"/>
    </source>
</evidence>
<dbReference type="PANTHER" id="PTHR43357:SF4">
    <property type="entry name" value="INNER MEMBRANE ABC TRANSPORTER PERMEASE PROTEIN YDCV"/>
    <property type="match status" value="1"/>
</dbReference>
<dbReference type="InterPro" id="IPR035906">
    <property type="entry name" value="MetI-like_sf"/>
</dbReference>
<evidence type="ECO:0000256" key="6">
    <source>
        <dbReference type="ARBA" id="ARBA00022989"/>
    </source>
</evidence>
<protein>
    <submittedName>
        <fullName evidence="10">Iron ABC transporter permease</fullName>
    </submittedName>
</protein>
<keyword evidence="6 8" id="KW-1133">Transmembrane helix</keyword>
<dbReference type="PROSITE" id="PS50928">
    <property type="entry name" value="ABC_TM1"/>
    <property type="match status" value="2"/>
</dbReference>
<feature type="domain" description="ABC transmembrane type-1" evidence="9">
    <location>
        <begin position="60"/>
        <end position="268"/>
    </location>
</feature>
<accession>A0A8J2TXE0</accession>
<reference evidence="10" key="2">
    <citation type="submission" date="2020-09" db="EMBL/GenBank/DDBJ databases">
        <authorList>
            <person name="Sun Q."/>
            <person name="Zhou Y."/>
        </authorList>
    </citation>
    <scope>NUCLEOTIDE SEQUENCE</scope>
    <source>
        <strain evidence="10">CGMCC 1.12785</strain>
    </source>
</reference>
<comment type="caution">
    <text evidence="10">The sequence shown here is derived from an EMBL/GenBank/DDBJ whole genome shotgun (WGS) entry which is preliminary data.</text>
</comment>
<dbReference type="PANTHER" id="PTHR43357">
    <property type="entry name" value="INNER MEMBRANE ABC TRANSPORTER PERMEASE PROTEIN YDCV"/>
    <property type="match status" value="1"/>
</dbReference>
<feature type="transmembrane region" description="Helical" evidence="8">
    <location>
        <begin position="289"/>
        <end position="315"/>
    </location>
</feature>
<keyword evidence="5 8" id="KW-0812">Transmembrane</keyword>
<dbReference type="AlphaFoldDB" id="A0A8J2TXE0"/>
<feature type="transmembrane region" description="Helical" evidence="8">
    <location>
        <begin position="390"/>
        <end position="409"/>
    </location>
</feature>